<dbReference type="OrthoDB" id="3257966at2759"/>
<reference evidence="4 5" key="1">
    <citation type="submission" date="2014-04" db="EMBL/GenBank/DDBJ databases">
        <authorList>
            <consortium name="DOE Joint Genome Institute"/>
            <person name="Kuo A."/>
            <person name="Ruytinx J."/>
            <person name="Rineau F."/>
            <person name="Colpaert J."/>
            <person name="Kohler A."/>
            <person name="Nagy L.G."/>
            <person name="Floudas D."/>
            <person name="Copeland A."/>
            <person name="Barry K.W."/>
            <person name="Cichocki N."/>
            <person name="Veneault-Fourrey C."/>
            <person name="LaButti K."/>
            <person name="Lindquist E.A."/>
            <person name="Lipzen A."/>
            <person name="Lundell T."/>
            <person name="Morin E."/>
            <person name="Murat C."/>
            <person name="Sun H."/>
            <person name="Tunlid A."/>
            <person name="Henrissat B."/>
            <person name="Grigoriev I.V."/>
            <person name="Hibbett D.S."/>
            <person name="Martin F."/>
            <person name="Nordberg H.P."/>
            <person name="Cantor M.N."/>
            <person name="Hua S.X."/>
        </authorList>
    </citation>
    <scope>NUCLEOTIDE SEQUENCE [LARGE SCALE GENOMIC DNA]</scope>
    <source>
        <strain evidence="4 5">UH-Slu-Lm8-n1</strain>
    </source>
</reference>
<evidence type="ECO:0000256" key="1">
    <source>
        <dbReference type="ARBA" id="ARBA00022741"/>
    </source>
</evidence>
<organism evidence="4 5">
    <name type="scientific">Suillus luteus UH-Slu-Lm8-n1</name>
    <dbReference type="NCBI Taxonomy" id="930992"/>
    <lineage>
        <taxon>Eukaryota</taxon>
        <taxon>Fungi</taxon>
        <taxon>Dikarya</taxon>
        <taxon>Basidiomycota</taxon>
        <taxon>Agaricomycotina</taxon>
        <taxon>Agaricomycetes</taxon>
        <taxon>Agaricomycetidae</taxon>
        <taxon>Boletales</taxon>
        <taxon>Suillineae</taxon>
        <taxon>Suillaceae</taxon>
        <taxon>Suillus</taxon>
    </lineage>
</organism>
<dbReference type="Pfam" id="PF00012">
    <property type="entry name" value="HSP70"/>
    <property type="match status" value="1"/>
</dbReference>
<dbReference type="Proteomes" id="UP000054485">
    <property type="component" value="Unassembled WGS sequence"/>
</dbReference>
<evidence type="ECO:0000256" key="2">
    <source>
        <dbReference type="ARBA" id="ARBA00022840"/>
    </source>
</evidence>
<feature type="region of interest" description="Disordered" evidence="3">
    <location>
        <begin position="1"/>
        <end position="22"/>
    </location>
</feature>
<sequence>MSYGQRSSTESHTIFKPSRAPDFSRKPSFSTITPHIFRYPWPMRPYQEFHVLCRTLAADSFIFEVKATAGDTHLGGEDFDFAQDFKRKHMKDATGCADQTEARLSHFVLHRHLHWRVQYIEVLPLPELIDPFFA</sequence>
<protein>
    <submittedName>
        <fullName evidence="4">Uncharacterized protein</fullName>
    </submittedName>
</protein>
<keyword evidence="5" id="KW-1185">Reference proteome</keyword>
<dbReference type="GO" id="GO:0005524">
    <property type="term" value="F:ATP binding"/>
    <property type="evidence" value="ECO:0007669"/>
    <property type="project" value="UniProtKB-KW"/>
</dbReference>
<dbReference type="STRING" id="930992.A0A0C9ZQG7"/>
<proteinExistence type="predicted"/>
<dbReference type="HOGENOM" id="CLU_1897578_0_0_1"/>
<dbReference type="GO" id="GO:0140662">
    <property type="term" value="F:ATP-dependent protein folding chaperone"/>
    <property type="evidence" value="ECO:0007669"/>
    <property type="project" value="InterPro"/>
</dbReference>
<accession>A0A0C9ZQG7</accession>
<reference evidence="5" key="2">
    <citation type="submission" date="2015-01" db="EMBL/GenBank/DDBJ databases">
        <title>Evolutionary Origins and Diversification of the Mycorrhizal Mutualists.</title>
        <authorList>
            <consortium name="DOE Joint Genome Institute"/>
            <consortium name="Mycorrhizal Genomics Consortium"/>
            <person name="Kohler A."/>
            <person name="Kuo A."/>
            <person name="Nagy L.G."/>
            <person name="Floudas D."/>
            <person name="Copeland A."/>
            <person name="Barry K.W."/>
            <person name="Cichocki N."/>
            <person name="Veneault-Fourrey C."/>
            <person name="LaButti K."/>
            <person name="Lindquist E.A."/>
            <person name="Lipzen A."/>
            <person name="Lundell T."/>
            <person name="Morin E."/>
            <person name="Murat C."/>
            <person name="Riley R."/>
            <person name="Ohm R."/>
            <person name="Sun H."/>
            <person name="Tunlid A."/>
            <person name="Henrissat B."/>
            <person name="Grigoriev I.V."/>
            <person name="Hibbett D.S."/>
            <person name="Martin F."/>
        </authorList>
    </citation>
    <scope>NUCLEOTIDE SEQUENCE [LARGE SCALE GENOMIC DNA]</scope>
    <source>
        <strain evidence="5">UH-Slu-Lm8-n1</strain>
    </source>
</reference>
<dbReference type="Gene3D" id="3.30.420.40">
    <property type="match status" value="1"/>
</dbReference>
<feature type="compositionally biased region" description="Polar residues" evidence="3">
    <location>
        <begin position="1"/>
        <end position="12"/>
    </location>
</feature>
<keyword evidence="2" id="KW-0067">ATP-binding</keyword>
<dbReference type="InterPro" id="IPR013126">
    <property type="entry name" value="Hsp_70_fam"/>
</dbReference>
<keyword evidence="1" id="KW-0547">Nucleotide-binding</keyword>
<name>A0A0C9ZQG7_9AGAM</name>
<gene>
    <name evidence="4" type="ORF">CY34DRAFT_19848</name>
</gene>
<evidence type="ECO:0000313" key="5">
    <source>
        <dbReference type="Proteomes" id="UP000054485"/>
    </source>
</evidence>
<dbReference type="AlphaFoldDB" id="A0A0C9ZQG7"/>
<dbReference type="InParanoid" id="A0A0C9ZQG7"/>
<dbReference type="EMBL" id="KN836922">
    <property type="protein sequence ID" value="KIK31511.1"/>
    <property type="molecule type" value="Genomic_DNA"/>
</dbReference>
<evidence type="ECO:0000256" key="3">
    <source>
        <dbReference type="SAM" id="MobiDB-lite"/>
    </source>
</evidence>
<evidence type="ECO:0000313" key="4">
    <source>
        <dbReference type="EMBL" id="KIK31511.1"/>
    </source>
</evidence>